<sequence length="588" mass="68546">MSIDYAKHNHDDFFRDLENPDFTNLSDIQNYVPVYNEFFDLNNKNSRNINFATKHVIVNINEKLSYNNYNMCIANCETKEKTCKKVYCKFSPLIDPIKYTMGKYKDVDENTFYQLPNQTTDDKNANIMEKYKLIHNNAYVDALFSYTSSKLKDNGFVHANDYYGMFLANQYDFRMNVEDDLEYMMESQFFHNNKHTLFEIENADELFVQRSFKYKKPIVMQEDLKVEDIVDVFPDDIIDTIFEITSSDTNAQILNVTQDLSATMMNNMVYENESHSGSRSHKGGDGDDDDISSTCSSSSSVTDNGLQIEGGIGNSENDYSDESGSDSGSDSGSESDSGSDGENDTMVVIHKFPVLAIFTECCENTLDKYMLNNDISDREWTSIMFQIIVILMYYQKHFQFTHNDLHSCNIVYENTDEQFLYYKIDEKVYKVPTHGRVFKIIDFGRSIFTINNKRFCSDSFSKGEDADTQYNTEPFYNEAKPRIEPNYSFDLCRFGCSMYDFFIDDPADEDEECEKNVIANMVREWCLDDNGKNILYKKSGEERYPEFKLYKMIARNVHNHTPTKQLERTMFKRFIMKGKLKNKKVMVI</sequence>
<dbReference type="GO" id="GO:0005634">
    <property type="term" value="C:nucleus"/>
    <property type="evidence" value="ECO:0007669"/>
    <property type="project" value="TreeGrafter"/>
</dbReference>
<reference evidence="2" key="1">
    <citation type="journal article" date="2020" name="Nature">
        <title>Giant virus diversity and host interactions through global metagenomics.</title>
        <authorList>
            <person name="Schulz F."/>
            <person name="Roux S."/>
            <person name="Paez-Espino D."/>
            <person name="Jungbluth S."/>
            <person name="Walsh D.A."/>
            <person name="Denef V.J."/>
            <person name="McMahon K.D."/>
            <person name="Konstantinidis K.T."/>
            <person name="Eloe-Fadrosh E.A."/>
            <person name="Kyrpides N.C."/>
            <person name="Woyke T."/>
        </authorList>
    </citation>
    <scope>NUCLEOTIDE SEQUENCE</scope>
    <source>
        <strain evidence="2">GVMAG-S-1016713-123</strain>
    </source>
</reference>
<evidence type="ECO:0000313" key="2">
    <source>
        <dbReference type="EMBL" id="QHU34117.1"/>
    </source>
</evidence>
<dbReference type="AlphaFoldDB" id="A0A6C0LU29"/>
<proteinExistence type="predicted"/>
<dbReference type="EMBL" id="MN740567">
    <property type="protein sequence ID" value="QHU34117.1"/>
    <property type="molecule type" value="Genomic_DNA"/>
</dbReference>
<evidence type="ECO:0000256" key="1">
    <source>
        <dbReference type="SAM" id="MobiDB-lite"/>
    </source>
</evidence>
<dbReference type="GO" id="GO:0072354">
    <property type="term" value="F:histone H3T3 kinase activity"/>
    <property type="evidence" value="ECO:0007669"/>
    <property type="project" value="TreeGrafter"/>
</dbReference>
<dbReference type="InterPro" id="IPR011009">
    <property type="entry name" value="Kinase-like_dom_sf"/>
</dbReference>
<feature type="compositionally biased region" description="Low complexity" evidence="1">
    <location>
        <begin position="325"/>
        <end position="336"/>
    </location>
</feature>
<dbReference type="SUPFAM" id="SSF56112">
    <property type="entry name" value="Protein kinase-like (PK-like)"/>
    <property type="match status" value="1"/>
</dbReference>
<dbReference type="Gene3D" id="1.10.510.10">
    <property type="entry name" value="Transferase(Phosphotransferase) domain 1"/>
    <property type="match status" value="1"/>
</dbReference>
<dbReference type="GO" id="GO:0035556">
    <property type="term" value="P:intracellular signal transduction"/>
    <property type="evidence" value="ECO:0007669"/>
    <property type="project" value="TreeGrafter"/>
</dbReference>
<dbReference type="PANTHER" id="PTHR24419">
    <property type="entry name" value="INTERLEUKIN-1 RECEPTOR-ASSOCIATED KINASE"/>
    <property type="match status" value="1"/>
</dbReference>
<organism evidence="2">
    <name type="scientific">viral metagenome</name>
    <dbReference type="NCBI Taxonomy" id="1070528"/>
    <lineage>
        <taxon>unclassified sequences</taxon>
        <taxon>metagenomes</taxon>
        <taxon>organismal metagenomes</taxon>
    </lineage>
</organism>
<dbReference type="PANTHER" id="PTHR24419:SF18">
    <property type="entry name" value="SERINE_THREONINE-PROTEIN KINASE HASPIN"/>
    <property type="match status" value="1"/>
</dbReference>
<accession>A0A6C0LU29</accession>
<evidence type="ECO:0008006" key="3">
    <source>
        <dbReference type="Google" id="ProtNLM"/>
    </source>
</evidence>
<name>A0A6C0LU29_9ZZZZ</name>
<dbReference type="GO" id="GO:0000278">
    <property type="term" value="P:mitotic cell cycle"/>
    <property type="evidence" value="ECO:0007669"/>
    <property type="project" value="TreeGrafter"/>
</dbReference>
<dbReference type="GO" id="GO:0005737">
    <property type="term" value="C:cytoplasm"/>
    <property type="evidence" value="ECO:0007669"/>
    <property type="project" value="TreeGrafter"/>
</dbReference>
<protein>
    <recommendedName>
        <fullName evidence="3">Protein kinase domain-containing protein</fullName>
    </recommendedName>
</protein>
<feature type="region of interest" description="Disordered" evidence="1">
    <location>
        <begin position="272"/>
        <end position="344"/>
    </location>
</feature>